<feature type="region of interest" description="Disordered" evidence="10">
    <location>
        <begin position="488"/>
        <end position="511"/>
    </location>
</feature>
<dbReference type="PANTHER" id="PTHR47971:SF8">
    <property type="entry name" value="KINESIN-LIKE PROTEIN"/>
    <property type="match status" value="1"/>
</dbReference>
<dbReference type="InterPro" id="IPR036961">
    <property type="entry name" value="Kinesin_motor_dom_sf"/>
</dbReference>
<dbReference type="PROSITE" id="PS50067">
    <property type="entry name" value="KINESIN_MOTOR_2"/>
    <property type="match status" value="1"/>
</dbReference>
<evidence type="ECO:0000259" key="11">
    <source>
        <dbReference type="PROSITE" id="PS50067"/>
    </source>
</evidence>
<organism evidence="12 13">
    <name type="scientific">Tetraparma gracilis</name>
    <dbReference type="NCBI Taxonomy" id="2962635"/>
    <lineage>
        <taxon>Eukaryota</taxon>
        <taxon>Sar</taxon>
        <taxon>Stramenopiles</taxon>
        <taxon>Ochrophyta</taxon>
        <taxon>Bolidophyceae</taxon>
        <taxon>Parmales</taxon>
        <taxon>Triparmaceae</taxon>
        <taxon>Tetraparma</taxon>
    </lineage>
</organism>
<feature type="compositionally biased region" description="Basic and acidic residues" evidence="10">
    <location>
        <begin position="439"/>
        <end position="448"/>
    </location>
</feature>
<evidence type="ECO:0000256" key="5">
    <source>
        <dbReference type="ARBA" id="ARBA00022840"/>
    </source>
</evidence>
<evidence type="ECO:0000313" key="13">
    <source>
        <dbReference type="Proteomes" id="UP001165060"/>
    </source>
</evidence>
<dbReference type="PRINTS" id="PR00380">
    <property type="entry name" value="KINESINHEAVY"/>
</dbReference>
<dbReference type="PROSITE" id="PS00411">
    <property type="entry name" value="KINESIN_MOTOR_1"/>
    <property type="match status" value="1"/>
</dbReference>
<proteinExistence type="inferred from homology"/>
<keyword evidence="13" id="KW-1185">Reference proteome</keyword>
<evidence type="ECO:0000256" key="2">
    <source>
        <dbReference type="ARBA" id="ARBA00022490"/>
    </source>
</evidence>
<dbReference type="SMART" id="SM00129">
    <property type="entry name" value="KISc"/>
    <property type="match status" value="1"/>
</dbReference>
<keyword evidence="2" id="KW-0963">Cytoplasm</keyword>
<evidence type="ECO:0000256" key="4">
    <source>
        <dbReference type="ARBA" id="ARBA00022741"/>
    </source>
</evidence>
<reference evidence="12 13" key="1">
    <citation type="journal article" date="2023" name="Commun. Biol.">
        <title>Genome analysis of Parmales, the sister group of diatoms, reveals the evolutionary specialization of diatoms from phago-mixotrophs to photoautotrophs.</title>
        <authorList>
            <person name="Ban H."/>
            <person name="Sato S."/>
            <person name="Yoshikawa S."/>
            <person name="Yamada K."/>
            <person name="Nakamura Y."/>
            <person name="Ichinomiya M."/>
            <person name="Sato N."/>
            <person name="Blanc-Mathieu R."/>
            <person name="Endo H."/>
            <person name="Kuwata A."/>
            <person name="Ogata H."/>
        </authorList>
    </citation>
    <scope>NUCLEOTIDE SEQUENCE [LARGE SCALE GENOMIC DNA]</scope>
</reference>
<dbReference type="InterPro" id="IPR027417">
    <property type="entry name" value="P-loop_NTPase"/>
</dbReference>
<evidence type="ECO:0000256" key="1">
    <source>
        <dbReference type="ARBA" id="ARBA00004245"/>
    </source>
</evidence>
<comment type="caution">
    <text evidence="12">The sequence shown here is derived from an EMBL/GenBank/DDBJ whole genome shotgun (WGS) entry which is preliminary data.</text>
</comment>
<protein>
    <recommendedName>
        <fullName evidence="9">Kinesin-like protein</fullName>
    </recommendedName>
</protein>
<dbReference type="SUPFAM" id="SSF52540">
    <property type="entry name" value="P-loop containing nucleoside triphosphate hydrolases"/>
    <property type="match status" value="1"/>
</dbReference>
<evidence type="ECO:0000313" key="12">
    <source>
        <dbReference type="EMBL" id="GMI58463.1"/>
    </source>
</evidence>
<dbReference type="InterPro" id="IPR027640">
    <property type="entry name" value="Kinesin-like_fam"/>
</dbReference>
<evidence type="ECO:0000256" key="3">
    <source>
        <dbReference type="ARBA" id="ARBA00022701"/>
    </source>
</evidence>
<evidence type="ECO:0000256" key="9">
    <source>
        <dbReference type="RuleBase" id="RU000394"/>
    </source>
</evidence>
<dbReference type="Gene3D" id="3.40.850.10">
    <property type="entry name" value="Kinesin motor domain"/>
    <property type="match status" value="1"/>
</dbReference>
<feature type="region of interest" description="Disordered" evidence="10">
    <location>
        <begin position="438"/>
        <end position="457"/>
    </location>
</feature>
<gene>
    <name evidence="12" type="ORF">TeGR_g11935</name>
</gene>
<dbReference type="Pfam" id="PF00225">
    <property type="entry name" value="Kinesin"/>
    <property type="match status" value="1"/>
</dbReference>
<dbReference type="PANTHER" id="PTHR47971">
    <property type="entry name" value="KINESIN-RELATED PROTEIN 6"/>
    <property type="match status" value="1"/>
</dbReference>
<sequence length="623" mass="67549">MRIRVVVKKRPLSKGERNAKDVDIIQPLPSLSTVIVHQPRVRVDLTREVDAVPFSFDGCYGERSTNREIYDTAVSGLVHAAVGGALATVFAYGQTGSGKTFTMMGSDMTGNRRVADANRGLYYLAARDMFRLVNTEQYRHLKVTVSLFEIYGGKLLDLLQGRKGVKCLEDANGRVCFLGLSEHDAESAEDVIRVIEAGAEQRSTGTTSANADSSRSHAVLQLAVKLRNPPPTRRRGTASPNDNEVGRLSFIDLAGSERGADTDRADRKTRLEGAEINTSLLALKEVIRSIACASRDHVPFRGSKLTQVLKDSFVGENARSVMIACVAPNLSNGEHTLNTLRYADRVKEKGSGDAGVDDFAAPADGVNGGNGQSRQNRRRSSAAGPNAAAAAASAAAAQARPSTANAAVRRSSGSHPASSASDEPPRRSLDGSGKLSELLNRRDSEEARGAQTAAVADKVRAGIRRRSMANAKASSGDDVENRFERLMRPAQKQQPPPPPQPEQDDEQENDDAERLKVASLNLVSVHRAMIAGMLGMVKKEMHMVNSTDADRDGIEDYLEGLEILQDKKIEMIGNVREALGAWKEARATKQRPAGGRLQQRRMSASKWLRDAGGEFEEDEEDLR</sequence>
<keyword evidence="4 8" id="KW-0547">Nucleotide-binding</keyword>
<dbReference type="EMBL" id="BRYB01006471">
    <property type="protein sequence ID" value="GMI58463.1"/>
    <property type="molecule type" value="Genomic_DNA"/>
</dbReference>
<keyword evidence="7" id="KW-0206">Cytoskeleton</keyword>
<feature type="domain" description="Kinesin motor" evidence="11">
    <location>
        <begin position="2"/>
        <end position="349"/>
    </location>
</feature>
<feature type="compositionally biased region" description="Acidic residues" evidence="10">
    <location>
        <begin position="502"/>
        <end position="511"/>
    </location>
</feature>
<keyword evidence="6 8" id="KW-0505">Motor protein</keyword>
<feature type="region of interest" description="Disordered" evidence="10">
    <location>
        <begin position="349"/>
        <end position="433"/>
    </location>
</feature>
<feature type="region of interest" description="Disordered" evidence="10">
    <location>
        <begin position="226"/>
        <end position="245"/>
    </location>
</feature>
<keyword evidence="5 8" id="KW-0067">ATP-binding</keyword>
<name>A0ABQ6NE87_9STRA</name>
<evidence type="ECO:0000256" key="6">
    <source>
        <dbReference type="ARBA" id="ARBA00023175"/>
    </source>
</evidence>
<evidence type="ECO:0000256" key="10">
    <source>
        <dbReference type="SAM" id="MobiDB-lite"/>
    </source>
</evidence>
<accession>A0ABQ6NE87</accession>
<dbReference type="CDD" id="cd01367">
    <property type="entry name" value="KISc_KIF2_like"/>
    <property type="match status" value="1"/>
</dbReference>
<evidence type="ECO:0000256" key="7">
    <source>
        <dbReference type="ARBA" id="ARBA00023212"/>
    </source>
</evidence>
<evidence type="ECO:0000256" key="8">
    <source>
        <dbReference type="PROSITE-ProRule" id="PRU00283"/>
    </source>
</evidence>
<comment type="similarity">
    <text evidence="8 9">Belongs to the TRAFAC class myosin-kinesin ATPase superfamily. Kinesin family.</text>
</comment>
<keyword evidence="3 9" id="KW-0493">Microtubule</keyword>
<dbReference type="InterPro" id="IPR019821">
    <property type="entry name" value="Kinesin_motor_CS"/>
</dbReference>
<dbReference type="Proteomes" id="UP001165060">
    <property type="component" value="Unassembled WGS sequence"/>
</dbReference>
<feature type="compositionally biased region" description="Low complexity" evidence="10">
    <location>
        <begin position="381"/>
        <end position="421"/>
    </location>
</feature>
<feature type="binding site" evidence="8">
    <location>
        <begin position="93"/>
        <end position="100"/>
    </location>
    <ligand>
        <name>ATP</name>
        <dbReference type="ChEBI" id="CHEBI:30616"/>
    </ligand>
</feature>
<comment type="subcellular location">
    <subcellularLocation>
        <location evidence="1">Cytoplasm</location>
        <location evidence="1">Cytoskeleton</location>
    </subcellularLocation>
</comment>
<dbReference type="InterPro" id="IPR001752">
    <property type="entry name" value="Kinesin_motor_dom"/>
</dbReference>